<sequence length="133" mass="14664">MLKVFIYIPAHTHLDTNGTTSEQPKSTSLRVPQDVINPSTGTLYLMRILSSLPLIGLFMASYFLYQKHCVMKSQYAKLAYEPNSACSNTTCSRLAQSHLNSFILMSTLGGLGLLIPALAILFLVEQLLNCCCC</sequence>
<evidence type="ECO:0000256" key="1">
    <source>
        <dbReference type="SAM" id="Phobius"/>
    </source>
</evidence>
<dbReference type="EMBL" id="AP006861">
    <property type="protein sequence ID" value="BAE81440.1"/>
    <property type="molecule type" value="Genomic_DNA"/>
</dbReference>
<dbReference type="AlphaFoldDB" id="Q253U8"/>
<feature type="transmembrane region" description="Helical" evidence="1">
    <location>
        <begin position="44"/>
        <end position="65"/>
    </location>
</feature>
<keyword evidence="1" id="KW-0472">Membrane</keyword>
<accession>Q253U8</accession>
<name>Q253U8_CHLFF</name>
<evidence type="ECO:0000313" key="3">
    <source>
        <dbReference type="Proteomes" id="UP000001260"/>
    </source>
</evidence>
<proteinExistence type="predicted"/>
<feature type="transmembrane region" description="Helical" evidence="1">
    <location>
        <begin position="102"/>
        <end position="124"/>
    </location>
</feature>
<dbReference type="KEGG" id="cfe:BAE81440.1"/>
<evidence type="ECO:0000313" key="2">
    <source>
        <dbReference type="EMBL" id="BAE81440.1"/>
    </source>
</evidence>
<dbReference type="Proteomes" id="UP000001260">
    <property type="component" value="Chromosome"/>
</dbReference>
<organism evidence="2 3">
    <name type="scientific">Chlamydia felis (strain Fe/C-56)</name>
    <name type="common">Chlamydophila felis</name>
    <dbReference type="NCBI Taxonomy" id="264202"/>
    <lineage>
        <taxon>Bacteria</taxon>
        <taxon>Pseudomonadati</taxon>
        <taxon>Chlamydiota</taxon>
        <taxon>Chlamydiia</taxon>
        <taxon>Chlamydiales</taxon>
        <taxon>Chlamydiaceae</taxon>
        <taxon>Chlamydia/Chlamydophila group</taxon>
        <taxon>Chlamydia</taxon>
    </lineage>
</organism>
<keyword evidence="3" id="KW-1185">Reference proteome</keyword>
<keyword evidence="1" id="KW-0812">Transmembrane</keyword>
<keyword evidence="1" id="KW-1133">Transmembrane helix</keyword>
<protein>
    <submittedName>
        <fullName evidence="2">Uncharacterized protein</fullName>
    </submittedName>
</protein>
<reference evidence="2 3" key="1">
    <citation type="journal article" date="2006" name="DNA Res.">
        <title>Genome sequence of the cat pathogen, Chlamydophila felis.</title>
        <authorList>
            <person name="Azuma Y."/>
            <person name="Hirakawa H."/>
            <person name="Yamashita A."/>
            <person name="Cai Y."/>
            <person name="Rahman M.A."/>
            <person name="Suzuki H."/>
            <person name="Mitaku S."/>
            <person name="Toh H."/>
            <person name="Goto S."/>
            <person name="Murakami T."/>
            <person name="Sugi K."/>
            <person name="Hayashi H."/>
            <person name="Fukushi H."/>
            <person name="Hattori M."/>
            <person name="Kuhara S."/>
            <person name="Shirai M."/>
        </authorList>
    </citation>
    <scope>NUCLEOTIDE SEQUENCE [LARGE SCALE GENOMIC DNA]</scope>
    <source>
        <strain evidence="2 3">Fe/C-56</strain>
    </source>
</reference>
<gene>
    <name evidence="2" type="ordered locus">CF0668</name>
</gene>
<dbReference type="HOGENOM" id="CLU_145904_0_0_0"/>